<dbReference type="GO" id="GO:0006893">
    <property type="term" value="P:Golgi to plasma membrane transport"/>
    <property type="evidence" value="ECO:0007669"/>
    <property type="project" value="TreeGrafter"/>
</dbReference>
<evidence type="ECO:0000313" key="2">
    <source>
        <dbReference type="EMBL" id="NDJ92556.1"/>
    </source>
</evidence>
<dbReference type="Pfam" id="PF00790">
    <property type="entry name" value="VHS"/>
    <property type="match status" value="1"/>
</dbReference>
<dbReference type="AlphaFoldDB" id="A0A6G3MF33"/>
<accession>A0A6G3MF33</accession>
<dbReference type="InterPro" id="IPR002014">
    <property type="entry name" value="VHS_dom"/>
</dbReference>
<evidence type="ECO:0000259" key="1">
    <source>
        <dbReference type="PROSITE" id="PS50179"/>
    </source>
</evidence>
<dbReference type="EMBL" id="GHBP01001009">
    <property type="protein sequence ID" value="NDJ92556.1"/>
    <property type="molecule type" value="Transcribed_RNA"/>
</dbReference>
<dbReference type="InterPro" id="IPR008942">
    <property type="entry name" value="ENTH_VHS"/>
</dbReference>
<feature type="domain" description="VHS" evidence="1">
    <location>
        <begin position="14"/>
        <end position="144"/>
    </location>
</feature>
<dbReference type="PROSITE" id="PS50179">
    <property type="entry name" value="VHS"/>
    <property type="match status" value="1"/>
</dbReference>
<reference evidence="2" key="1">
    <citation type="submission" date="2018-11" db="EMBL/GenBank/DDBJ databases">
        <title>Henneguya salminicola genome and transcriptome.</title>
        <authorList>
            <person name="Yahalomi D."/>
            <person name="Atkinson S.D."/>
            <person name="Neuhof M."/>
            <person name="Chang E.S."/>
            <person name="Philippe H."/>
            <person name="Cartwright P."/>
            <person name="Bartholomew J.L."/>
            <person name="Huchon D."/>
        </authorList>
    </citation>
    <scope>NUCLEOTIDE SEQUENCE</scope>
    <source>
        <strain evidence="2">Hz1</strain>
        <tissue evidence="2">Whole</tissue>
    </source>
</reference>
<dbReference type="Gene3D" id="1.25.40.90">
    <property type="match status" value="1"/>
</dbReference>
<dbReference type="GO" id="GO:0043130">
    <property type="term" value="F:ubiquitin binding"/>
    <property type="evidence" value="ECO:0007669"/>
    <property type="project" value="InterPro"/>
</dbReference>
<dbReference type="GO" id="GO:0034394">
    <property type="term" value="P:protein localization to cell surface"/>
    <property type="evidence" value="ECO:0007669"/>
    <property type="project" value="TreeGrafter"/>
</dbReference>
<dbReference type="SUPFAM" id="SSF48464">
    <property type="entry name" value="ENTH/VHS domain"/>
    <property type="match status" value="1"/>
</dbReference>
<dbReference type="GO" id="GO:0035091">
    <property type="term" value="F:phosphatidylinositol binding"/>
    <property type="evidence" value="ECO:0007669"/>
    <property type="project" value="InterPro"/>
</dbReference>
<dbReference type="GO" id="GO:0006886">
    <property type="term" value="P:intracellular protein transport"/>
    <property type="evidence" value="ECO:0007669"/>
    <property type="project" value="InterPro"/>
</dbReference>
<organism evidence="2">
    <name type="scientific">Henneguya salminicola</name>
    <name type="common">Myxosporean</name>
    <dbReference type="NCBI Taxonomy" id="69463"/>
    <lineage>
        <taxon>Eukaryota</taxon>
        <taxon>Metazoa</taxon>
        <taxon>Cnidaria</taxon>
        <taxon>Myxozoa</taxon>
        <taxon>Myxosporea</taxon>
        <taxon>Bivalvulida</taxon>
        <taxon>Platysporina</taxon>
        <taxon>Myxobolidae</taxon>
        <taxon>Henneguya</taxon>
    </lineage>
</organism>
<dbReference type="GO" id="GO:0031267">
    <property type="term" value="F:small GTPase binding"/>
    <property type="evidence" value="ECO:0007669"/>
    <property type="project" value="InterPro"/>
</dbReference>
<dbReference type="PANTHER" id="PTHR45905:SF1">
    <property type="entry name" value="GOLGI-LOCALIZED, GAMMA-ADAPTIN EAR CONTAINING, ARF BINDING PROTEIN"/>
    <property type="match status" value="1"/>
</dbReference>
<dbReference type="PANTHER" id="PTHR45905">
    <property type="entry name" value="GOLGI-LOCALIZED, GAMMA-ADAPTIN EAR CONTAINING, ARF BINDING PROTEIN"/>
    <property type="match status" value="1"/>
</dbReference>
<dbReference type="InterPro" id="IPR027422">
    <property type="entry name" value="GGA1-3"/>
</dbReference>
<dbReference type="GO" id="GO:0005802">
    <property type="term" value="C:trans-Golgi network"/>
    <property type="evidence" value="ECO:0007669"/>
    <property type="project" value="InterPro"/>
</dbReference>
<name>A0A6G3MF33_HENSL</name>
<proteinExistence type="predicted"/>
<protein>
    <submittedName>
        <fullName evidence="2">ADP-ribosylation factor-binding protein GGA3 (Trinotate prediction)</fullName>
    </submittedName>
</protein>
<sequence length="155" mass="17959">MRIGDSMEDLLDCATCETSTTSNYDEIIIFARYLKPRREQYSAALCMVFFKIRTWNNRVGLLSLNVIEECINQIGRTFLNVLFTNIYLNEIIKIIHPTYDGNSCTGDVRIKIIQLLHVWARKYPEYPKIEKVYNQLVITGVVKESDLIVSTASHF</sequence>